<comment type="caution">
    <text evidence="2">The sequence shown here is derived from an EMBL/GenBank/DDBJ whole genome shotgun (WGS) entry which is preliminary data.</text>
</comment>
<name>A0A9W7CQ54_9STRA</name>
<reference evidence="2" key="1">
    <citation type="submission" date="2023-04" db="EMBL/GenBank/DDBJ databases">
        <title>Phytophthora lilii NBRC 32176.</title>
        <authorList>
            <person name="Ichikawa N."/>
            <person name="Sato H."/>
            <person name="Tonouchi N."/>
        </authorList>
    </citation>
    <scope>NUCLEOTIDE SEQUENCE</scope>
    <source>
        <strain evidence="2">NBRC 32176</strain>
    </source>
</reference>
<feature type="region of interest" description="Disordered" evidence="1">
    <location>
        <begin position="35"/>
        <end position="65"/>
    </location>
</feature>
<accession>A0A9W7CQ54</accession>
<sequence>MDRLREKRRSDTTDQGTKAMVASIDFTTQGCQTNGTLTTSHERRSIQHAPALRQEEKGGSTESHNVYGKGTLVQEWVRCTIEYNMANPVQWSAVSCLRFMSHWHGSSCCRLRNTTVTLLQPPPPRIFAVPVKCGSRYSRESHKTNGEFQKTSYPSVMVLATKLKPRE</sequence>
<evidence type="ECO:0000313" key="2">
    <source>
        <dbReference type="EMBL" id="GMF36843.1"/>
    </source>
</evidence>
<keyword evidence="3" id="KW-1185">Reference proteome</keyword>
<protein>
    <submittedName>
        <fullName evidence="2">Unnamed protein product</fullName>
    </submittedName>
</protein>
<organism evidence="2 3">
    <name type="scientific">Phytophthora lilii</name>
    <dbReference type="NCBI Taxonomy" id="2077276"/>
    <lineage>
        <taxon>Eukaryota</taxon>
        <taxon>Sar</taxon>
        <taxon>Stramenopiles</taxon>
        <taxon>Oomycota</taxon>
        <taxon>Peronosporomycetes</taxon>
        <taxon>Peronosporales</taxon>
        <taxon>Peronosporaceae</taxon>
        <taxon>Phytophthora</taxon>
    </lineage>
</organism>
<proteinExistence type="predicted"/>
<evidence type="ECO:0000313" key="3">
    <source>
        <dbReference type="Proteomes" id="UP001165083"/>
    </source>
</evidence>
<evidence type="ECO:0000256" key="1">
    <source>
        <dbReference type="SAM" id="MobiDB-lite"/>
    </source>
</evidence>
<dbReference type="EMBL" id="BSXW01001445">
    <property type="protein sequence ID" value="GMF36843.1"/>
    <property type="molecule type" value="Genomic_DNA"/>
</dbReference>
<dbReference type="Proteomes" id="UP001165083">
    <property type="component" value="Unassembled WGS sequence"/>
</dbReference>
<dbReference type="AlphaFoldDB" id="A0A9W7CQ54"/>
<gene>
    <name evidence="2" type="ORF">Plil01_001556400</name>
</gene>